<feature type="transmembrane region" description="Helical" evidence="7">
    <location>
        <begin position="221"/>
        <end position="242"/>
    </location>
</feature>
<evidence type="ECO:0000313" key="10">
    <source>
        <dbReference type="Proteomes" id="UP000579945"/>
    </source>
</evidence>
<dbReference type="Proteomes" id="UP000579945">
    <property type="component" value="Unassembled WGS sequence"/>
</dbReference>
<keyword evidence="4 7" id="KW-0812">Transmembrane</keyword>
<dbReference type="PANTHER" id="PTHR23513:SF6">
    <property type="entry name" value="MAJOR FACILITATOR SUPERFAMILY ASSOCIATED DOMAIN-CONTAINING PROTEIN"/>
    <property type="match status" value="1"/>
</dbReference>
<evidence type="ECO:0000256" key="5">
    <source>
        <dbReference type="ARBA" id="ARBA00022989"/>
    </source>
</evidence>
<feature type="transmembrane region" description="Helical" evidence="7">
    <location>
        <begin position="378"/>
        <end position="397"/>
    </location>
</feature>
<accession>A0A7W5V811</accession>
<feature type="domain" description="Major facilitator superfamily (MFS) profile" evidence="8">
    <location>
        <begin position="221"/>
        <end position="409"/>
    </location>
</feature>
<dbReference type="GeneID" id="95393113"/>
<dbReference type="InterPro" id="IPR010290">
    <property type="entry name" value="TM_effector"/>
</dbReference>
<dbReference type="InterPro" id="IPR036259">
    <property type="entry name" value="MFS_trans_sf"/>
</dbReference>
<dbReference type="InterPro" id="IPR020846">
    <property type="entry name" value="MFS_dom"/>
</dbReference>
<keyword evidence="2" id="KW-0813">Transport</keyword>
<dbReference type="PROSITE" id="PS50850">
    <property type="entry name" value="MFS"/>
    <property type="match status" value="1"/>
</dbReference>
<dbReference type="PANTHER" id="PTHR23513">
    <property type="entry name" value="INTEGRAL MEMBRANE EFFLUX PROTEIN-RELATED"/>
    <property type="match status" value="1"/>
</dbReference>
<feature type="transmembrane region" description="Helical" evidence="7">
    <location>
        <begin position="254"/>
        <end position="276"/>
    </location>
</feature>
<dbReference type="Pfam" id="PF05977">
    <property type="entry name" value="MFS_3"/>
    <property type="match status" value="1"/>
</dbReference>
<feature type="transmembrane region" description="Helical" evidence="7">
    <location>
        <begin position="106"/>
        <end position="125"/>
    </location>
</feature>
<keyword evidence="10" id="KW-1185">Reference proteome</keyword>
<comment type="caution">
    <text evidence="9">The sequence shown here is derived from an EMBL/GenBank/DDBJ whole genome shotgun (WGS) entry which is preliminary data.</text>
</comment>
<keyword evidence="6 7" id="KW-0472">Membrane</keyword>
<proteinExistence type="predicted"/>
<reference evidence="9 10" key="1">
    <citation type="submission" date="2020-08" db="EMBL/GenBank/DDBJ databases">
        <title>Sequencing the genomes of 1000 actinobacteria strains.</title>
        <authorList>
            <person name="Klenk H.-P."/>
        </authorList>
    </citation>
    <scope>NUCLEOTIDE SEQUENCE [LARGE SCALE GENOMIC DNA]</scope>
    <source>
        <strain evidence="9 10">DSM 44320</strain>
    </source>
</reference>
<evidence type="ECO:0000256" key="2">
    <source>
        <dbReference type="ARBA" id="ARBA00022448"/>
    </source>
</evidence>
<dbReference type="CDD" id="cd06173">
    <property type="entry name" value="MFS_MefA_like"/>
    <property type="match status" value="1"/>
</dbReference>
<protein>
    <submittedName>
        <fullName evidence="9">MFS family permease</fullName>
    </submittedName>
</protein>
<evidence type="ECO:0000256" key="7">
    <source>
        <dbReference type="SAM" id="Phobius"/>
    </source>
</evidence>
<dbReference type="EMBL" id="JACIBV010000001">
    <property type="protein sequence ID" value="MBB3730994.1"/>
    <property type="molecule type" value="Genomic_DNA"/>
</dbReference>
<dbReference type="Gene3D" id="1.20.1250.20">
    <property type="entry name" value="MFS general substrate transporter like domains"/>
    <property type="match status" value="1"/>
</dbReference>
<evidence type="ECO:0000256" key="1">
    <source>
        <dbReference type="ARBA" id="ARBA00004651"/>
    </source>
</evidence>
<feature type="transmembrane region" description="Helical" evidence="7">
    <location>
        <begin position="47"/>
        <end position="67"/>
    </location>
</feature>
<evidence type="ECO:0000259" key="8">
    <source>
        <dbReference type="PROSITE" id="PS50850"/>
    </source>
</evidence>
<feature type="transmembrane region" description="Helical" evidence="7">
    <location>
        <begin position="288"/>
        <end position="307"/>
    </location>
</feature>
<evidence type="ECO:0000256" key="3">
    <source>
        <dbReference type="ARBA" id="ARBA00022475"/>
    </source>
</evidence>
<evidence type="ECO:0000313" key="9">
    <source>
        <dbReference type="EMBL" id="MBB3730994.1"/>
    </source>
</evidence>
<feature type="transmembrane region" description="Helical" evidence="7">
    <location>
        <begin position="313"/>
        <end position="332"/>
    </location>
</feature>
<comment type="subcellular location">
    <subcellularLocation>
        <location evidence="1">Cell membrane</location>
        <topology evidence="1">Multi-pass membrane protein</topology>
    </subcellularLocation>
</comment>
<sequence>MPTKQSIWRNTAFQRMVGADALSQFGTQVTLVALPLTALLTLEASPFQLGLLTAAEMAAFLLIGLPAGVWADRLRRRPILVAADAMRAVALLSIPLAAFAGVLSLAQLYVVALIVGVGTVFFDVAHMSFVPSIVDRDDLPRGIGTMETLRSGASLVGPGLGGWLVQVLTAPFALLADAITYACSATVLATIRTEERPVPQERRSLKAEVAEGLRYVLGHRVLRRIAMVGSLNMLANGLWAVVQPLLLVRELDLGAGAYGLIVSATGLGGVVGGVLAPKIVDRYGNGGAMYGGAVLAGLFMLVVGFTGEGWQVIFYPVGMALTVASSVVLNVGQGSYRQAVTPDHLRGRMNASMRFLMWSAMPVGGILGGLLAEQLSVWQLLWVSCLATVVGHLPFIVSPWIRRLRVEAA</sequence>
<organism evidence="9 10">
    <name type="scientific">Nonomuraea dietziae</name>
    <dbReference type="NCBI Taxonomy" id="65515"/>
    <lineage>
        <taxon>Bacteria</taxon>
        <taxon>Bacillati</taxon>
        <taxon>Actinomycetota</taxon>
        <taxon>Actinomycetes</taxon>
        <taxon>Streptosporangiales</taxon>
        <taxon>Streptosporangiaceae</taxon>
        <taxon>Nonomuraea</taxon>
    </lineage>
</organism>
<dbReference type="AlphaFoldDB" id="A0A7W5V811"/>
<dbReference type="RefSeq" id="WP_183656382.1">
    <property type="nucleotide sequence ID" value="NZ_BAAAXX010000076.1"/>
</dbReference>
<dbReference type="SUPFAM" id="SSF103473">
    <property type="entry name" value="MFS general substrate transporter"/>
    <property type="match status" value="1"/>
</dbReference>
<feature type="transmembrane region" description="Helical" evidence="7">
    <location>
        <begin position="353"/>
        <end position="372"/>
    </location>
</feature>
<dbReference type="GO" id="GO:0005886">
    <property type="term" value="C:plasma membrane"/>
    <property type="evidence" value="ECO:0007669"/>
    <property type="project" value="UniProtKB-SubCell"/>
</dbReference>
<dbReference type="GO" id="GO:0022857">
    <property type="term" value="F:transmembrane transporter activity"/>
    <property type="evidence" value="ECO:0007669"/>
    <property type="project" value="InterPro"/>
</dbReference>
<keyword evidence="5 7" id="KW-1133">Transmembrane helix</keyword>
<evidence type="ECO:0000256" key="6">
    <source>
        <dbReference type="ARBA" id="ARBA00023136"/>
    </source>
</evidence>
<feature type="transmembrane region" description="Helical" evidence="7">
    <location>
        <begin position="21"/>
        <end position="41"/>
    </location>
</feature>
<keyword evidence="3" id="KW-1003">Cell membrane</keyword>
<gene>
    <name evidence="9" type="ORF">FHR33_006854</name>
</gene>
<evidence type="ECO:0000256" key="4">
    <source>
        <dbReference type="ARBA" id="ARBA00022692"/>
    </source>
</evidence>
<name>A0A7W5V811_9ACTN</name>